<keyword evidence="11" id="KW-1185">Reference proteome</keyword>
<keyword evidence="3 8" id="KW-0548">Nucleotidyltransferase</keyword>
<feature type="binding site" evidence="8">
    <location>
        <position position="207"/>
    </location>
    <ligand>
        <name>ATP</name>
        <dbReference type="ChEBI" id="CHEBI:30616"/>
    </ligand>
</feature>
<dbReference type="PANTHER" id="PTHR32057">
    <property type="entry name" value="PROTEIN ADENYLYLTRANSFERASE SELO, MITOCHONDRIAL"/>
    <property type="match status" value="1"/>
</dbReference>
<keyword evidence="5 8" id="KW-0547">Nucleotide-binding</keyword>
<feature type="binding site" evidence="8">
    <location>
        <position position="114"/>
    </location>
    <ligand>
        <name>ATP</name>
        <dbReference type="ChEBI" id="CHEBI:30616"/>
    </ligand>
</feature>
<comment type="catalytic activity">
    <reaction evidence="8">
        <text>L-tyrosyl-[protein] + ATP = O-(5'-adenylyl)-L-tyrosyl-[protein] + diphosphate</text>
        <dbReference type="Rhea" id="RHEA:54288"/>
        <dbReference type="Rhea" id="RHEA-COMP:10136"/>
        <dbReference type="Rhea" id="RHEA-COMP:13846"/>
        <dbReference type="ChEBI" id="CHEBI:30616"/>
        <dbReference type="ChEBI" id="CHEBI:33019"/>
        <dbReference type="ChEBI" id="CHEBI:46858"/>
        <dbReference type="ChEBI" id="CHEBI:83624"/>
        <dbReference type="EC" id="2.7.7.108"/>
    </reaction>
</comment>
<protein>
    <recommendedName>
        <fullName evidence="8">Protein nucleotidyltransferase YdiU</fullName>
        <ecNumber evidence="8">2.7.7.-</ecNumber>
    </recommendedName>
    <alternativeName>
        <fullName evidence="8">Protein adenylyltransferase YdiU</fullName>
        <ecNumber evidence="8">2.7.7.108</ecNumber>
    </alternativeName>
    <alternativeName>
        <fullName evidence="8">Protein uridylyltransferase YdiU</fullName>
        <ecNumber evidence="8">2.7.7.-</ecNumber>
    </alternativeName>
</protein>
<evidence type="ECO:0000313" key="10">
    <source>
        <dbReference type="EMBL" id="TCP42297.1"/>
    </source>
</evidence>
<name>A0A4R2Q1C6_9RHOB</name>
<sequence>MRGCERLHDPNKEFHENLRRQPYLLSMTLDIPFDNSYARLPDRFYSRQSPVPVRQPRLVILNEKLAHDLGLDPIALTSEAGVAMLAGNRVPEGAEPLAQAYAGHQFGGFVPQLGDGRAILLGEIVRPDGQRRDIQLKGAGRTPFSRMGDGRAWLGPVLREYIVSEAMHALGIPTTRALAVVTTGEEVFREAILPGAVLTRVAASHVRVGTFQFFAARRDTEALRTLADHAIARHYPDADGPLALLHRVIAAQAQLVAQWMGVGFIHGVMNTDNTTISGETIDYGPCAFMDGYHPDAVFSSIDVYGRYAYARQADMAAWNLAQFASALVPLINTDEETAITRATEAIGTFPVLFRDAWLAVFRPKLGLASAEDGDAELIHRLLDLMAAERADFTNTFRGLADGTAREAFRNRAAFDSWTADWRVRLGREPDPEALRIDRMRAANPAHIPRNHRVEQVISAAVTGDYAPLERFLQITSRPFDDQPENADYRRPPEPGEEVRQTFCGT</sequence>
<keyword evidence="2 8" id="KW-0808">Transferase</keyword>
<evidence type="ECO:0000256" key="8">
    <source>
        <dbReference type="HAMAP-Rule" id="MF_00692"/>
    </source>
</evidence>
<evidence type="ECO:0000256" key="1">
    <source>
        <dbReference type="ARBA" id="ARBA00009747"/>
    </source>
</evidence>
<keyword evidence="4 8" id="KW-0479">Metal-binding</keyword>
<evidence type="ECO:0000313" key="11">
    <source>
        <dbReference type="Proteomes" id="UP000294835"/>
    </source>
</evidence>
<reference evidence="10 11" key="1">
    <citation type="submission" date="2019-03" db="EMBL/GenBank/DDBJ databases">
        <title>Genomic Encyclopedia of Type Strains, Phase IV (KMG-IV): sequencing the most valuable type-strain genomes for metagenomic binning, comparative biology and taxonomic classification.</title>
        <authorList>
            <person name="Goeker M."/>
        </authorList>
    </citation>
    <scope>NUCLEOTIDE SEQUENCE [LARGE SCALE GENOMIC DNA]</scope>
    <source>
        <strain evidence="10 11">DSM 18063</strain>
    </source>
</reference>
<evidence type="ECO:0000256" key="5">
    <source>
        <dbReference type="ARBA" id="ARBA00022741"/>
    </source>
</evidence>
<dbReference type="NCBIfam" id="NF000658">
    <property type="entry name" value="PRK00029.1"/>
    <property type="match status" value="1"/>
</dbReference>
<feature type="binding site" evidence="8">
    <location>
        <position position="282"/>
    </location>
    <ligand>
        <name>Mg(2+)</name>
        <dbReference type="ChEBI" id="CHEBI:18420"/>
    </ligand>
</feature>
<comment type="catalytic activity">
    <reaction evidence="8">
        <text>L-histidyl-[protein] + UTP = N(tele)-(5'-uridylyl)-L-histidyl-[protein] + diphosphate</text>
        <dbReference type="Rhea" id="RHEA:83891"/>
        <dbReference type="Rhea" id="RHEA-COMP:9745"/>
        <dbReference type="Rhea" id="RHEA-COMP:20239"/>
        <dbReference type="ChEBI" id="CHEBI:29979"/>
        <dbReference type="ChEBI" id="CHEBI:33019"/>
        <dbReference type="ChEBI" id="CHEBI:46398"/>
        <dbReference type="ChEBI" id="CHEBI:233474"/>
    </reaction>
</comment>
<feature type="binding site" evidence="8">
    <location>
        <position position="137"/>
    </location>
    <ligand>
        <name>ATP</name>
        <dbReference type="ChEBI" id="CHEBI:30616"/>
    </ligand>
</feature>
<keyword evidence="6 8" id="KW-0067">ATP-binding</keyword>
<dbReference type="PANTHER" id="PTHR32057:SF14">
    <property type="entry name" value="PROTEIN ADENYLYLTRANSFERASE SELO, MITOCHONDRIAL"/>
    <property type="match status" value="1"/>
</dbReference>
<dbReference type="InterPro" id="IPR003846">
    <property type="entry name" value="SelO"/>
</dbReference>
<comment type="catalytic activity">
    <reaction evidence="8">
        <text>L-tyrosyl-[protein] + UTP = O-(5'-uridylyl)-L-tyrosyl-[protein] + diphosphate</text>
        <dbReference type="Rhea" id="RHEA:83887"/>
        <dbReference type="Rhea" id="RHEA-COMP:10136"/>
        <dbReference type="Rhea" id="RHEA-COMP:20238"/>
        <dbReference type="ChEBI" id="CHEBI:33019"/>
        <dbReference type="ChEBI" id="CHEBI:46398"/>
        <dbReference type="ChEBI" id="CHEBI:46858"/>
        <dbReference type="ChEBI" id="CHEBI:90602"/>
    </reaction>
</comment>
<feature type="binding site" evidence="8">
    <location>
        <position position="273"/>
    </location>
    <ligand>
        <name>Mg(2+)</name>
        <dbReference type="ChEBI" id="CHEBI:18420"/>
    </ligand>
</feature>
<feature type="binding site" evidence="8">
    <location>
        <position position="116"/>
    </location>
    <ligand>
        <name>ATP</name>
        <dbReference type="ChEBI" id="CHEBI:30616"/>
    </ligand>
</feature>
<comment type="catalytic activity">
    <reaction evidence="8">
        <text>L-seryl-[protein] + ATP = 3-O-(5'-adenylyl)-L-seryl-[protein] + diphosphate</text>
        <dbReference type="Rhea" id="RHEA:58120"/>
        <dbReference type="Rhea" id="RHEA-COMP:9863"/>
        <dbReference type="Rhea" id="RHEA-COMP:15073"/>
        <dbReference type="ChEBI" id="CHEBI:29999"/>
        <dbReference type="ChEBI" id="CHEBI:30616"/>
        <dbReference type="ChEBI" id="CHEBI:33019"/>
        <dbReference type="ChEBI" id="CHEBI:142516"/>
        <dbReference type="EC" id="2.7.7.108"/>
    </reaction>
</comment>
<feature type="binding site" evidence="8">
    <location>
        <position position="282"/>
    </location>
    <ligand>
        <name>ATP</name>
        <dbReference type="ChEBI" id="CHEBI:30616"/>
    </ligand>
</feature>
<keyword evidence="7 8" id="KW-0460">Magnesium</keyword>
<dbReference type="GO" id="GO:0000287">
    <property type="term" value="F:magnesium ion binding"/>
    <property type="evidence" value="ECO:0007669"/>
    <property type="project" value="UniProtKB-UniRule"/>
</dbReference>
<feature type="region of interest" description="Disordered" evidence="9">
    <location>
        <begin position="478"/>
        <end position="505"/>
    </location>
</feature>
<accession>A0A4R2Q1C6</accession>
<comment type="catalytic activity">
    <reaction evidence="8">
        <text>L-seryl-[protein] + UTP = O-(5'-uridylyl)-L-seryl-[protein] + diphosphate</text>
        <dbReference type="Rhea" id="RHEA:64604"/>
        <dbReference type="Rhea" id="RHEA-COMP:9863"/>
        <dbReference type="Rhea" id="RHEA-COMP:16635"/>
        <dbReference type="ChEBI" id="CHEBI:29999"/>
        <dbReference type="ChEBI" id="CHEBI:33019"/>
        <dbReference type="ChEBI" id="CHEBI:46398"/>
        <dbReference type="ChEBI" id="CHEBI:156051"/>
    </reaction>
</comment>
<comment type="similarity">
    <text evidence="1 8">Belongs to the SELO family.</text>
</comment>
<dbReference type="HAMAP" id="MF_00692">
    <property type="entry name" value="SelO"/>
    <property type="match status" value="1"/>
</dbReference>
<feature type="compositionally biased region" description="Basic and acidic residues" evidence="9">
    <location>
        <begin position="486"/>
        <end position="499"/>
    </location>
</feature>
<comment type="function">
    <text evidence="8">Nucleotidyltransferase involved in the post-translational modification of proteins. It can catalyze the addition of adenosine monophosphate (AMP) or uridine monophosphate (UMP) to a protein, resulting in modifications known as AMPylation and UMPylation.</text>
</comment>
<dbReference type="GO" id="GO:0070733">
    <property type="term" value="F:AMPylase activity"/>
    <property type="evidence" value="ECO:0007669"/>
    <property type="project" value="UniProtKB-EC"/>
</dbReference>
<evidence type="ECO:0000256" key="2">
    <source>
        <dbReference type="ARBA" id="ARBA00022679"/>
    </source>
</evidence>
<feature type="active site" description="Proton acceptor" evidence="8">
    <location>
        <position position="272"/>
    </location>
</feature>
<evidence type="ECO:0000256" key="7">
    <source>
        <dbReference type="ARBA" id="ARBA00022842"/>
    </source>
</evidence>
<feature type="binding site" evidence="8">
    <location>
        <position position="200"/>
    </location>
    <ligand>
        <name>ATP</name>
        <dbReference type="ChEBI" id="CHEBI:30616"/>
    </ligand>
</feature>
<feature type="binding site" evidence="8">
    <location>
        <position position="149"/>
    </location>
    <ligand>
        <name>ATP</name>
        <dbReference type="ChEBI" id="CHEBI:30616"/>
    </ligand>
</feature>
<dbReference type="EMBL" id="SLXP01000003">
    <property type="protein sequence ID" value="TCP42297.1"/>
    <property type="molecule type" value="Genomic_DNA"/>
</dbReference>
<comment type="cofactor">
    <cofactor evidence="8">
        <name>Mg(2+)</name>
        <dbReference type="ChEBI" id="CHEBI:18420"/>
    </cofactor>
    <cofactor evidence="8">
        <name>Mn(2+)</name>
        <dbReference type="ChEBI" id="CHEBI:29035"/>
    </cofactor>
</comment>
<dbReference type="EC" id="2.7.7.108" evidence="8"/>
<dbReference type="AlphaFoldDB" id="A0A4R2Q1C6"/>
<feature type="binding site" evidence="8">
    <location>
        <position position="117"/>
    </location>
    <ligand>
        <name>ATP</name>
        <dbReference type="ChEBI" id="CHEBI:30616"/>
    </ligand>
</feature>
<dbReference type="GO" id="GO:0030145">
    <property type="term" value="F:manganese ion binding"/>
    <property type="evidence" value="ECO:0007669"/>
    <property type="project" value="UniProtKB-UniRule"/>
</dbReference>
<gene>
    <name evidence="8" type="primary">ydiU</name>
    <name evidence="8" type="synonym">selO</name>
    <name evidence="10" type="ORF">EV662_103204</name>
</gene>
<comment type="catalytic activity">
    <reaction evidence="8">
        <text>L-threonyl-[protein] + ATP = 3-O-(5'-adenylyl)-L-threonyl-[protein] + diphosphate</text>
        <dbReference type="Rhea" id="RHEA:54292"/>
        <dbReference type="Rhea" id="RHEA-COMP:11060"/>
        <dbReference type="Rhea" id="RHEA-COMP:13847"/>
        <dbReference type="ChEBI" id="CHEBI:30013"/>
        <dbReference type="ChEBI" id="CHEBI:30616"/>
        <dbReference type="ChEBI" id="CHEBI:33019"/>
        <dbReference type="ChEBI" id="CHEBI:138113"/>
        <dbReference type="EC" id="2.7.7.108"/>
    </reaction>
</comment>
<comment type="caution">
    <text evidence="10">The sequence shown here is derived from an EMBL/GenBank/DDBJ whole genome shotgun (WGS) entry which is preliminary data.</text>
</comment>
<keyword evidence="8" id="KW-0464">Manganese</keyword>
<dbReference type="Pfam" id="PF02696">
    <property type="entry name" value="SelO"/>
    <property type="match status" value="1"/>
</dbReference>
<dbReference type="Proteomes" id="UP000294835">
    <property type="component" value="Unassembled WGS sequence"/>
</dbReference>
<evidence type="ECO:0000256" key="4">
    <source>
        <dbReference type="ARBA" id="ARBA00022723"/>
    </source>
</evidence>
<organism evidence="10 11">
    <name type="scientific">Rhodovulum marinum</name>
    <dbReference type="NCBI Taxonomy" id="320662"/>
    <lineage>
        <taxon>Bacteria</taxon>
        <taxon>Pseudomonadati</taxon>
        <taxon>Pseudomonadota</taxon>
        <taxon>Alphaproteobacteria</taxon>
        <taxon>Rhodobacterales</taxon>
        <taxon>Paracoccaceae</taxon>
        <taxon>Rhodovulum</taxon>
    </lineage>
</organism>
<dbReference type="GO" id="GO:0005524">
    <property type="term" value="F:ATP binding"/>
    <property type="evidence" value="ECO:0007669"/>
    <property type="project" value="UniProtKB-UniRule"/>
</dbReference>
<evidence type="ECO:0000256" key="9">
    <source>
        <dbReference type="SAM" id="MobiDB-lite"/>
    </source>
</evidence>
<evidence type="ECO:0000256" key="3">
    <source>
        <dbReference type="ARBA" id="ARBA00022695"/>
    </source>
</evidence>
<proteinExistence type="inferred from homology"/>
<dbReference type="EC" id="2.7.7.-" evidence="8"/>
<feature type="binding site" evidence="8">
    <location>
        <position position="150"/>
    </location>
    <ligand>
        <name>ATP</name>
        <dbReference type="ChEBI" id="CHEBI:30616"/>
    </ligand>
</feature>
<evidence type="ECO:0000256" key="6">
    <source>
        <dbReference type="ARBA" id="ARBA00022840"/>
    </source>
</evidence>